<name>M9M895_PSEA3</name>
<organism evidence="4 5">
    <name type="scientific">Pseudozyma antarctica (strain T-34)</name>
    <name type="common">Yeast</name>
    <name type="synonym">Candida antarctica</name>
    <dbReference type="NCBI Taxonomy" id="1151754"/>
    <lineage>
        <taxon>Eukaryota</taxon>
        <taxon>Fungi</taxon>
        <taxon>Dikarya</taxon>
        <taxon>Basidiomycota</taxon>
        <taxon>Ustilaginomycotina</taxon>
        <taxon>Ustilaginomycetes</taxon>
        <taxon>Ustilaginales</taxon>
        <taxon>Ustilaginaceae</taxon>
        <taxon>Moesziomyces</taxon>
    </lineage>
</organism>
<keyword evidence="2" id="KW-0472">Membrane</keyword>
<sequence length="309" mass="33536">MTALSALLSLLWHVGQAALTVSPFIVVIGLTRTPRNAVYITPETLVLIAVSCALRYGDDASRHLFALGQLGAGLHLVGMAVASAMAFRLRARVNMPKTQAIPVRTSADNGSTDEDTPPPANNHISQQLNKNSMICTLCFLGGVLIYNTTVALFGWLGMRWFGTPKSFGAVWLENWSFCVGLLQIVALWPQYELMIRISKARASLPHPNLPLPEGLSQDEQSRRLEAPKMLWAFLAAFQGGMAVMFPSLLTHGIEVNGRDDALIAMTTTAALHMIVLLGFVVKLKILPPGRLITLEEARAADEEAGIRLG</sequence>
<proteinExistence type="predicted"/>
<feature type="chain" id="PRO_5004100647" evidence="3">
    <location>
        <begin position="18"/>
        <end position="309"/>
    </location>
</feature>
<feature type="transmembrane region" description="Helical" evidence="2">
    <location>
        <begin position="64"/>
        <end position="87"/>
    </location>
</feature>
<keyword evidence="2" id="KW-1133">Transmembrane helix</keyword>
<feature type="transmembrane region" description="Helical" evidence="2">
    <location>
        <begin position="134"/>
        <end position="156"/>
    </location>
</feature>
<feature type="transmembrane region" description="Helical" evidence="2">
    <location>
        <begin position="168"/>
        <end position="189"/>
    </location>
</feature>
<keyword evidence="2" id="KW-0812">Transmembrane</keyword>
<feature type="transmembrane region" description="Helical" evidence="2">
    <location>
        <begin position="261"/>
        <end position="281"/>
    </location>
</feature>
<evidence type="ECO:0000256" key="1">
    <source>
        <dbReference type="SAM" id="MobiDB-lite"/>
    </source>
</evidence>
<protein>
    <submittedName>
        <fullName evidence="4">Uncharacterized protein</fullName>
    </submittedName>
</protein>
<evidence type="ECO:0000313" key="4">
    <source>
        <dbReference type="EMBL" id="GAC77540.1"/>
    </source>
</evidence>
<dbReference type="Proteomes" id="UP000011976">
    <property type="component" value="Unassembled WGS sequence"/>
</dbReference>
<dbReference type="AlphaFoldDB" id="M9M895"/>
<evidence type="ECO:0000256" key="3">
    <source>
        <dbReference type="SAM" id="SignalP"/>
    </source>
</evidence>
<feature type="signal peptide" evidence="3">
    <location>
        <begin position="1"/>
        <end position="17"/>
    </location>
</feature>
<feature type="region of interest" description="Disordered" evidence="1">
    <location>
        <begin position="102"/>
        <end position="122"/>
    </location>
</feature>
<reference evidence="5" key="1">
    <citation type="journal article" date="2013" name="Genome Announc.">
        <title>Genome sequence of the basidiomycetous yeast Pseudozyma antarctica T-34, a producer of the glycolipid biosurfactants mannosylerythritol lipids.</title>
        <authorList>
            <person name="Morita T."/>
            <person name="Koike H."/>
            <person name="Koyama Y."/>
            <person name="Hagiwara H."/>
            <person name="Ito E."/>
            <person name="Fukuoka T."/>
            <person name="Imura T."/>
            <person name="Machida M."/>
            <person name="Kitamoto D."/>
        </authorList>
    </citation>
    <scope>NUCLEOTIDE SEQUENCE [LARGE SCALE GENOMIC DNA]</scope>
    <source>
        <strain evidence="5">T-34</strain>
    </source>
</reference>
<keyword evidence="3" id="KW-0732">Signal</keyword>
<evidence type="ECO:0000313" key="5">
    <source>
        <dbReference type="Proteomes" id="UP000011976"/>
    </source>
</evidence>
<feature type="transmembrane region" description="Helical" evidence="2">
    <location>
        <begin position="230"/>
        <end position="249"/>
    </location>
</feature>
<gene>
    <name evidence="4" type="ORF">PANT_26d00104</name>
</gene>
<evidence type="ECO:0000256" key="2">
    <source>
        <dbReference type="SAM" id="Phobius"/>
    </source>
</evidence>
<dbReference type="OrthoDB" id="2544183at2759"/>
<dbReference type="EMBL" id="DF196792">
    <property type="protein sequence ID" value="GAC77540.1"/>
    <property type="molecule type" value="Genomic_DNA"/>
</dbReference>
<accession>M9M895</accession>